<comment type="caution">
    <text evidence="2">The sequence shown here is derived from an EMBL/GenBank/DDBJ whole genome shotgun (WGS) entry which is preliminary data.</text>
</comment>
<dbReference type="PROSITE" id="PS50106">
    <property type="entry name" value="PDZ"/>
    <property type="match status" value="1"/>
</dbReference>
<dbReference type="Pfam" id="PF13650">
    <property type="entry name" value="Asp_protease_2"/>
    <property type="match status" value="1"/>
</dbReference>
<proteinExistence type="predicted"/>
<keyword evidence="2" id="KW-0645">Protease</keyword>
<dbReference type="SMART" id="SM00228">
    <property type="entry name" value="PDZ"/>
    <property type="match status" value="1"/>
</dbReference>
<dbReference type="InterPro" id="IPR036034">
    <property type="entry name" value="PDZ_sf"/>
</dbReference>
<dbReference type="SUPFAM" id="SSF50156">
    <property type="entry name" value="PDZ domain-like"/>
    <property type="match status" value="1"/>
</dbReference>
<dbReference type="InterPro" id="IPR021109">
    <property type="entry name" value="Peptidase_aspartic_dom_sf"/>
</dbReference>
<evidence type="ECO:0000313" key="2">
    <source>
        <dbReference type="EMBL" id="MEZ0476658.1"/>
    </source>
</evidence>
<evidence type="ECO:0000313" key="3">
    <source>
        <dbReference type="Proteomes" id="UP001566331"/>
    </source>
</evidence>
<reference evidence="2 3" key="1">
    <citation type="submission" date="2024-07" db="EMBL/GenBank/DDBJ databases">
        <title>Luteimonas salilacus sp. nov., isolated from the shore soil of Salt Lake in Tibet of China.</title>
        <authorList>
            <person name="Zhang X."/>
            <person name="Li A."/>
        </authorList>
    </citation>
    <scope>NUCLEOTIDE SEQUENCE [LARGE SCALE GENOMIC DNA]</scope>
    <source>
        <strain evidence="2 3">B3-2-R+30</strain>
    </source>
</reference>
<evidence type="ECO:0000259" key="1">
    <source>
        <dbReference type="PROSITE" id="PS50106"/>
    </source>
</evidence>
<protein>
    <submittedName>
        <fullName evidence="2">Aspartyl protease family protein</fullName>
    </submittedName>
</protein>
<keyword evidence="3" id="KW-1185">Reference proteome</keyword>
<dbReference type="Gene3D" id="2.30.42.10">
    <property type="match status" value="1"/>
</dbReference>
<name>A0ABV4HX21_9GAMM</name>
<dbReference type="InterPro" id="IPR001478">
    <property type="entry name" value="PDZ"/>
</dbReference>
<accession>A0ABV4HX21</accession>
<feature type="domain" description="PDZ" evidence="1">
    <location>
        <begin position="337"/>
        <end position="398"/>
    </location>
</feature>
<dbReference type="Pfam" id="PF13180">
    <property type="entry name" value="PDZ_2"/>
    <property type="match status" value="1"/>
</dbReference>
<dbReference type="RefSeq" id="WP_370565756.1">
    <property type="nucleotide sequence ID" value="NZ_JBFWIB010000024.1"/>
</dbReference>
<dbReference type="GO" id="GO:0008233">
    <property type="term" value="F:peptidase activity"/>
    <property type="evidence" value="ECO:0007669"/>
    <property type="project" value="UniProtKB-KW"/>
</dbReference>
<organism evidence="2 3">
    <name type="scientific">Luteimonas salinilitoris</name>
    <dbReference type="NCBI Taxonomy" id="3237697"/>
    <lineage>
        <taxon>Bacteria</taxon>
        <taxon>Pseudomonadati</taxon>
        <taxon>Pseudomonadota</taxon>
        <taxon>Gammaproteobacteria</taxon>
        <taxon>Lysobacterales</taxon>
        <taxon>Lysobacteraceae</taxon>
        <taxon>Luteimonas</taxon>
    </lineage>
</organism>
<sequence length="417" mass="45293">MNACALRNIIVGAGIALSALLAGCSSRGLDNLMTGNPSSRHVWQKPGDRISIPFEWHDGHLMIPVRVNGSADLRFAFDTGAAATVVFETERTQSLGLDIEQSIRIGEDAGFQGTLVDIVNDATISLDGIRLTGMTILHVALANSHLFGSLDEAYFDGAIGYDLLRRFVTEIDYVNRTITFSRARESRAFDPPWQTLPIDVSGRVPVITAQLRGEGSSQESVGLILDSGAPFYLYLNPDLTEGVGIPLRHSLMRGKGFYGPIERITGRVAKFSIGRFAFDDQVTYFDRADFKDLPKAIGLIGNGVLRNFDLVLDYSAREVSMRPIAGFDTGSVADRSGINLLPHRSGAYAQSVVAGSPADGVGLRSGDVVTHLDGERIERSSFDALKERLSSDREAVDICWRSAAGEVCERLPLSDRL</sequence>
<dbReference type="EMBL" id="JBFWIC010000043">
    <property type="protein sequence ID" value="MEZ0476658.1"/>
    <property type="molecule type" value="Genomic_DNA"/>
</dbReference>
<gene>
    <name evidence="2" type="ORF">AB6713_18890</name>
</gene>
<dbReference type="Gene3D" id="2.40.70.10">
    <property type="entry name" value="Acid Proteases"/>
    <property type="match status" value="1"/>
</dbReference>
<dbReference type="GO" id="GO:0006508">
    <property type="term" value="P:proteolysis"/>
    <property type="evidence" value="ECO:0007669"/>
    <property type="project" value="UniProtKB-KW"/>
</dbReference>
<keyword evidence="2" id="KW-0378">Hydrolase</keyword>
<dbReference type="Proteomes" id="UP001566331">
    <property type="component" value="Unassembled WGS sequence"/>
</dbReference>
<dbReference type="PROSITE" id="PS51257">
    <property type="entry name" value="PROKAR_LIPOPROTEIN"/>
    <property type="match status" value="1"/>
</dbReference>